<proteinExistence type="predicted"/>
<dbReference type="VEuPathDB" id="VectorBase:GMOY007377"/>
<name>A0A1B0G251_GLOMM</name>
<dbReference type="AlphaFoldDB" id="A0A1B0G251"/>
<evidence type="ECO:0000313" key="1">
    <source>
        <dbReference type="EnsemblMetazoa" id="GMOY007377-PA"/>
    </source>
</evidence>
<accession>A0A1B0G251</accession>
<evidence type="ECO:0000313" key="2">
    <source>
        <dbReference type="Proteomes" id="UP000092444"/>
    </source>
</evidence>
<keyword evidence="2" id="KW-1185">Reference proteome</keyword>
<dbReference type="EnsemblMetazoa" id="GMOY007377-RA">
    <property type="protein sequence ID" value="GMOY007377-PA"/>
    <property type="gene ID" value="GMOY007377"/>
</dbReference>
<protein>
    <submittedName>
        <fullName evidence="1">Uncharacterized protein</fullName>
    </submittedName>
</protein>
<dbReference type="EMBL" id="CCAG010012926">
    <property type="status" value="NOT_ANNOTATED_CDS"/>
    <property type="molecule type" value="Genomic_DNA"/>
</dbReference>
<reference evidence="1" key="1">
    <citation type="submission" date="2020-05" db="UniProtKB">
        <authorList>
            <consortium name="EnsemblMetazoa"/>
        </authorList>
    </citation>
    <scope>IDENTIFICATION</scope>
    <source>
        <strain evidence="1">Yale</strain>
    </source>
</reference>
<sequence>MSNQNEQLITRILEKLEKPVTLENLASLIAAKAKVFPDDVTIKDSNGGVQLSFAQKIKSNADASPKL</sequence>
<dbReference type="Proteomes" id="UP000092444">
    <property type="component" value="Unassembled WGS sequence"/>
</dbReference>
<organism evidence="1 2">
    <name type="scientific">Glossina morsitans morsitans</name>
    <name type="common">Savannah tsetse fly</name>
    <dbReference type="NCBI Taxonomy" id="37546"/>
    <lineage>
        <taxon>Eukaryota</taxon>
        <taxon>Metazoa</taxon>
        <taxon>Ecdysozoa</taxon>
        <taxon>Arthropoda</taxon>
        <taxon>Hexapoda</taxon>
        <taxon>Insecta</taxon>
        <taxon>Pterygota</taxon>
        <taxon>Neoptera</taxon>
        <taxon>Endopterygota</taxon>
        <taxon>Diptera</taxon>
        <taxon>Brachycera</taxon>
        <taxon>Muscomorpha</taxon>
        <taxon>Hippoboscoidea</taxon>
        <taxon>Glossinidae</taxon>
        <taxon>Glossina</taxon>
    </lineage>
</organism>